<dbReference type="PROSITE" id="PS00107">
    <property type="entry name" value="PROTEIN_KINASE_ATP"/>
    <property type="match status" value="1"/>
</dbReference>
<dbReference type="eggNOG" id="COG0515">
    <property type="taxonomic scope" value="Bacteria"/>
</dbReference>
<evidence type="ECO:0000259" key="7">
    <source>
        <dbReference type="PROSITE" id="PS50011"/>
    </source>
</evidence>
<feature type="compositionally biased region" description="Basic and acidic residues" evidence="6">
    <location>
        <begin position="313"/>
        <end position="326"/>
    </location>
</feature>
<dbReference type="EMBL" id="ASRX01000009">
    <property type="protein sequence ID" value="EYF07539.1"/>
    <property type="molecule type" value="Genomic_DNA"/>
</dbReference>
<evidence type="ECO:0000256" key="6">
    <source>
        <dbReference type="SAM" id="MobiDB-lite"/>
    </source>
</evidence>
<feature type="compositionally biased region" description="Low complexity" evidence="6">
    <location>
        <begin position="512"/>
        <end position="558"/>
    </location>
</feature>
<dbReference type="PROSITE" id="PS50011">
    <property type="entry name" value="PROTEIN_KINASE_DOM"/>
    <property type="match status" value="1"/>
</dbReference>
<feature type="region of interest" description="Disordered" evidence="6">
    <location>
        <begin position="465"/>
        <end position="603"/>
    </location>
</feature>
<dbReference type="GO" id="GO:0005524">
    <property type="term" value="F:ATP binding"/>
    <property type="evidence" value="ECO:0007669"/>
    <property type="project" value="UniProtKB-UniRule"/>
</dbReference>
<organism evidence="8 9">
    <name type="scientific">Chondromyces apiculatus DSM 436</name>
    <dbReference type="NCBI Taxonomy" id="1192034"/>
    <lineage>
        <taxon>Bacteria</taxon>
        <taxon>Pseudomonadati</taxon>
        <taxon>Myxococcota</taxon>
        <taxon>Polyangia</taxon>
        <taxon>Polyangiales</taxon>
        <taxon>Polyangiaceae</taxon>
        <taxon>Chondromyces</taxon>
    </lineage>
</organism>
<comment type="caution">
    <text evidence="8">The sequence shown here is derived from an EMBL/GenBank/DDBJ whole genome shotgun (WGS) entry which is preliminary data.</text>
</comment>
<dbReference type="Gene3D" id="3.30.200.20">
    <property type="entry name" value="Phosphorylase Kinase, domain 1"/>
    <property type="match status" value="1"/>
</dbReference>
<evidence type="ECO:0000256" key="3">
    <source>
        <dbReference type="ARBA" id="ARBA00022777"/>
    </source>
</evidence>
<dbReference type="InterPro" id="IPR000719">
    <property type="entry name" value="Prot_kinase_dom"/>
</dbReference>
<keyword evidence="3 8" id="KW-0418">Kinase</keyword>
<evidence type="ECO:0000313" key="8">
    <source>
        <dbReference type="EMBL" id="EYF07539.1"/>
    </source>
</evidence>
<dbReference type="InterPro" id="IPR008271">
    <property type="entry name" value="Ser/Thr_kinase_AS"/>
</dbReference>
<evidence type="ECO:0000256" key="4">
    <source>
        <dbReference type="ARBA" id="ARBA00022840"/>
    </source>
</evidence>
<dbReference type="SMART" id="SM00220">
    <property type="entry name" value="S_TKc"/>
    <property type="match status" value="1"/>
</dbReference>
<protein>
    <submittedName>
        <fullName evidence="8">Serine/threonine-protein kinase pkn3</fullName>
    </submittedName>
</protein>
<keyword evidence="9" id="KW-1185">Reference proteome</keyword>
<dbReference type="GO" id="GO:0004674">
    <property type="term" value="F:protein serine/threonine kinase activity"/>
    <property type="evidence" value="ECO:0007669"/>
    <property type="project" value="TreeGrafter"/>
</dbReference>
<dbReference type="PROSITE" id="PS00108">
    <property type="entry name" value="PROTEIN_KINASE_ST"/>
    <property type="match status" value="1"/>
</dbReference>
<dbReference type="SUPFAM" id="SSF56112">
    <property type="entry name" value="Protein kinase-like (PK-like)"/>
    <property type="match status" value="1"/>
</dbReference>
<dbReference type="CDD" id="cd14014">
    <property type="entry name" value="STKc_PknB_like"/>
    <property type="match status" value="1"/>
</dbReference>
<proteinExistence type="predicted"/>
<keyword evidence="1" id="KW-0808">Transferase</keyword>
<dbReference type="Gene3D" id="1.10.510.10">
    <property type="entry name" value="Transferase(Phosphotransferase) domain 1"/>
    <property type="match status" value="1"/>
</dbReference>
<evidence type="ECO:0000256" key="1">
    <source>
        <dbReference type="ARBA" id="ARBA00022679"/>
    </source>
</evidence>
<feature type="binding site" evidence="5">
    <location>
        <position position="43"/>
    </location>
    <ligand>
        <name>ATP</name>
        <dbReference type="ChEBI" id="CHEBI:30616"/>
    </ligand>
</feature>
<dbReference type="Proteomes" id="UP000019678">
    <property type="component" value="Unassembled WGS sequence"/>
</dbReference>
<dbReference type="RefSeq" id="WP_197041045.1">
    <property type="nucleotide sequence ID" value="NZ_ASRX01000009.1"/>
</dbReference>
<dbReference type="InterPro" id="IPR017441">
    <property type="entry name" value="Protein_kinase_ATP_BS"/>
</dbReference>
<keyword evidence="4 5" id="KW-0067">ATP-binding</keyword>
<name>A0A017TE99_9BACT</name>
<feature type="domain" description="Protein kinase" evidence="7">
    <location>
        <begin position="14"/>
        <end position="287"/>
    </location>
</feature>
<dbReference type="Pfam" id="PF00069">
    <property type="entry name" value="Pkinase"/>
    <property type="match status" value="1"/>
</dbReference>
<dbReference type="STRING" id="1192034.CAP_8662"/>
<feature type="region of interest" description="Disordered" evidence="6">
    <location>
        <begin position="394"/>
        <end position="414"/>
    </location>
</feature>
<keyword evidence="2 5" id="KW-0547">Nucleotide-binding</keyword>
<reference evidence="8 9" key="1">
    <citation type="submission" date="2013-05" db="EMBL/GenBank/DDBJ databases">
        <title>Genome assembly of Chondromyces apiculatus DSM 436.</title>
        <authorList>
            <person name="Sharma G."/>
            <person name="Khatri I."/>
            <person name="Kaur C."/>
            <person name="Mayilraj S."/>
            <person name="Subramanian S."/>
        </authorList>
    </citation>
    <scope>NUCLEOTIDE SEQUENCE [LARGE SCALE GENOMIC DNA]</scope>
    <source>
        <strain evidence="8 9">DSM 436</strain>
    </source>
</reference>
<evidence type="ECO:0000256" key="2">
    <source>
        <dbReference type="ARBA" id="ARBA00022741"/>
    </source>
</evidence>
<dbReference type="AlphaFoldDB" id="A0A017TE99"/>
<dbReference type="PANTHER" id="PTHR43289">
    <property type="entry name" value="MITOGEN-ACTIVATED PROTEIN KINASE KINASE KINASE 20-RELATED"/>
    <property type="match status" value="1"/>
</dbReference>
<feature type="region of interest" description="Disordered" evidence="6">
    <location>
        <begin position="306"/>
        <end position="382"/>
    </location>
</feature>
<feature type="compositionally biased region" description="Low complexity" evidence="6">
    <location>
        <begin position="572"/>
        <end position="597"/>
    </location>
</feature>
<sequence length="603" mass="61045">MSVPAVGDVVAGKYRVERVLGRGGMGIVVEAVHTSLKQRVAIKLLLPAALEAPGAVTRFLHEAQAAAALRSEHVARVMDVGTLGSGLPYLVMEHLSGTDLQALIEGRGALSVATAIDHLLQACEAVAEAHALGIVHRDLKPSNLFLTVSASGAPLVKVLDFGISRMLDSEEIEAVQPRLTITGVVLGSPCYMSPEQVRSVKNVDARADLWALGVCLYQMLTARLPFEGPTMSALFATIAADAPIGLRARRPELPEELEVIVLQCLEKDVARRVQSVAELAEALEPFGSERSRGAAERVAWILKGSAGRARGGSGDEGHAGATREGETLAFDATEVTPPPRRRMAGDQGDGTANGAAKRTAEGTANGAAKRTTGGASADRDRGAGTVAAEALLQASSARREGSGSTVVSGEAPVDEEHRSLAASMREVQPRSARPWGRFVAGGAVLIGMAGLALWTLGRTPVPAAEGTGVAQHGTSTAGAPSPAGQPEGVRAGSEASTGAFQESAAPEGQLPGAAPSSTTLPAAAGQGDATALPGAAGQDSAAAPSAAAPGAGAASHAPTPRHAAPGGDGTQRATPAAPAPSSRAAPGASASASATSPRLRERR</sequence>
<dbReference type="InterPro" id="IPR011009">
    <property type="entry name" value="Kinase-like_dom_sf"/>
</dbReference>
<gene>
    <name evidence="8" type="ORF">CAP_8662</name>
</gene>
<evidence type="ECO:0000256" key="5">
    <source>
        <dbReference type="PROSITE-ProRule" id="PRU10141"/>
    </source>
</evidence>
<evidence type="ECO:0000313" key="9">
    <source>
        <dbReference type="Proteomes" id="UP000019678"/>
    </source>
</evidence>
<accession>A0A017TE99</accession>
<dbReference type="PANTHER" id="PTHR43289:SF6">
    <property type="entry name" value="SERINE_THREONINE-PROTEIN KINASE NEKL-3"/>
    <property type="match status" value="1"/>
</dbReference>